<sequence length="179" mass="20630">MTSWQQVPKTVHQCLQQWQSRFMRYVDTNPNMKELKKCILNGPYVMTRVLVLAKSATEIDPPVPDHTVQETYENTLPVNHAYIDAEAEAIHIILSGIGDEIYFIVDACKTAQEIKFTLRDGESIESYYSRFYKMMNEMIRNQMEVANIQVNQYQNEVNEIRAKEIARNANPLALVAAAQ</sequence>
<proteinExistence type="predicted"/>
<name>A0ABQ5G5U1_9ASTR</name>
<comment type="caution">
    <text evidence="2">The sequence shown here is derived from an EMBL/GenBank/DDBJ whole genome shotgun (WGS) entry which is preliminary data.</text>
</comment>
<keyword evidence="3" id="KW-1185">Reference proteome</keyword>
<protein>
    <recommendedName>
        <fullName evidence="4">Gag protein</fullName>
    </recommendedName>
</protein>
<dbReference type="EMBL" id="BQNB010018132">
    <property type="protein sequence ID" value="GJT71012.1"/>
    <property type="molecule type" value="Genomic_DNA"/>
</dbReference>
<reference evidence="2" key="2">
    <citation type="submission" date="2022-01" db="EMBL/GenBank/DDBJ databases">
        <authorList>
            <person name="Yamashiro T."/>
            <person name="Shiraishi A."/>
            <person name="Satake H."/>
            <person name="Nakayama K."/>
        </authorList>
    </citation>
    <scope>NUCLEOTIDE SEQUENCE</scope>
</reference>
<gene>
    <name evidence="2" type="ORF">Tco_1030298</name>
</gene>
<reference evidence="2" key="1">
    <citation type="journal article" date="2022" name="Int. J. Mol. Sci.">
        <title>Draft Genome of Tanacetum Coccineum: Genomic Comparison of Closely Related Tanacetum-Family Plants.</title>
        <authorList>
            <person name="Yamashiro T."/>
            <person name="Shiraishi A."/>
            <person name="Nakayama K."/>
            <person name="Satake H."/>
        </authorList>
    </citation>
    <scope>NUCLEOTIDE SEQUENCE</scope>
</reference>
<evidence type="ECO:0000313" key="2">
    <source>
        <dbReference type="EMBL" id="GJT71012.1"/>
    </source>
</evidence>
<accession>A0ABQ5G5U1</accession>
<evidence type="ECO:0000256" key="1">
    <source>
        <dbReference type="SAM" id="Coils"/>
    </source>
</evidence>
<evidence type="ECO:0008006" key="4">
    <source>
        <dbReference type="Google" id="ProtNLM"/>
    </source>
</evidence>
<feature type="coiled-coil region" evidence="1">
    <location>
        <begin position="136"/>
        <end position="163"/>
    </location>
</feature>
<keyword evidence="1" id="KW-0175">Coiled coil</keyword>
<evidence type="ECO:0000313" key="3">
    <source>
        <dbReference type="Proteomes" id="UP001151760"/>
    </source>
</evidence>
<dbReference type="Proteomes" id="UP001151760">
    <property type="component" value="Unassembled WGS sequence"/>
</dbReference>
<organism evidence="2 3">
    <name type="scientific">Tanacetum coccineum</name>
    <dbReference type="NCBI Taxonomy" id="301880"/>
    <lineage>
        <taxon>Eukaryota</taxon>
        <taxon>Viridiplantae</taxon>
        <taxon>Streptophyta</taxon>
        <taxon>Embryophyta</taxon>
        <taxon>Tracheophyta</taxon>
        <taxon>Spermatophyta</taxon>
        <taxon>Magnoliopsida</taxon>
        <taxon>eudicotyledons</taxon>
        <taxon>Gunneridae</taxon>
        <taxon>Pentapetalae</taxon>
        <taxon>asterids</taxon>
        <taxon>campanulids</taxon>
        <taxon>Asterales</taxon>
        <taxon>Asteraceae</taxon>
        <taxon>Asteroideae</taxon>
        <taxon>Anthemideae</taxon>
        <taxon>Anthemidinae</taxon>
        <taxon>Tanacetum</taxon>
    </lineage>
</organism>